<dbReference type="InterPro" id="IPR036278">
    <property type="entry name" value="Sialidase_sf"/>
</dbReference>
<sequence>MVRGSTLFMFYAKYVNGVPIRNDLLYRTRSVSGTTWSSPTTLATSIEESGNAFNLTKTTNDNIHLVVYPQYVDPNFGLAYRTYNGSSWTSPILLDTDPSYGRNVGFTSVSNDLFLTLMRGSDNYLRYKQNNQVPLAPTGLAISKSANNHPYLQWPANAEPDIYQYVVEKYAGEFGWVALTQTANRYYEDVTESYCTAVPPAQCEAGHWVYYRLKAVDLQSLVSNPSGSVGTYVLGGIPYKIGGEGENQKTPEKYTLTQNYPNPFNPSTTIDFSIKENSNVTLKIYDMLGKEVALLVNERKEPGKYSVTFNASELPSGIYVYRLDANDFTATKKLMLVK</sequence>
<dbReference type="NCBIfam" id="TIGR04183">
    <property type="entry name" value="Por_Secre_tail"/>
    <property type="match status" value="1"/>
</dbReference>
<dbReference type="SUPFAM" id="SSF50939">
    <property type="entry name" value="Sialidases"/>
    <property type="match status" value="1"/>
</dbReference>
<gene>
    <name evidence="2" type="ordered locus">IALB_1350</name>
</gene>
<dbReference type="Proteomes" id="UP000007394">
    <property type="component" value="Chromosome"/>
</dbReference>
<name>I0AJA3_IGNAJ</name>
<reference evidence="2 3" key="1">
    <citation type="journal article" date="2012" name="Front. Microbiol.">
        <title>Complete genome of Ignavibacterium album, a metabolically versatile, flagellated, facultative anaerobe from the phylum Chlorobi.</title>
        <authorList>
            <person name="Liu Z."/>
            <person name="Frigaard N.-U."/>
            <person name="Vogl K."/>
            <person name="Iino T."/>
            <person name="Ohkuma M."/>
            <person name="Overmann J."/>
            <person name="Bryant D.A."/>
        </authorList>
    </citation>
    <scope>NUCLEOTIDE SEQUENCE [LARGE SCALE GENOMIC DNA]</scope>
    <source>
        <strain evidence="3">DSM 19864 / JCM 16511 / NBRC 101810 / Mat9-16</strain>
    </source>
</reference>
<organism evidence="2 3">
    <name type="scientific">Ignavibacterium album (strain DSM 19864 / JCM 16511 / NBRC 101810 / Mat9-16)</name>
    <dbReference type="NCBI Taxonomy" id="945713"/>
    <lineage>
        <taxon>Bacteria</taxon>
        <taxon>Pseudomonadati</taxon>
        <taxon>Ignavibacteriota</taxon>
        <taxon>Ignavibacteria</taxon>
        <taxon>Ignavibacteriales</taxon>
        <taxon>Ignavibacteriaceae</taxon>
        <taxon>Ignavibacterium</taxon>
    </lineage>
</organism>
<dbReference type="Gene3D" id="2.60.40.10">
    <property type="entry name" value="Immunoglobulins"/>
    <property type="match status" value="1"/>
</dbReference>
<dbReference type="AlphaFoldDB" id="I0AJA3"/>
<dbReference type="Pfam" id="PF18962">
    <property type="entry name" value="Por_Secre_tail"/>
    <property type="match status" value="1"/>
</dbReference>
<evidence type="ECO:0000259" key="1">
    <source>
        <dbReference type="Pfam" id="PF18962"/>
    </source>
</evidence>
<dbReference type="STRING" id="945713.IALB_1350"/>
<feature type="domain" description="Secretion system C-terminal sorting" evidence="1">
    <location>
        <begin position="260"/>
        <end position="335"/>
    </location>
</feature>
<evidence type="ECO:0000313" key="3">
    <source>
        <dbReference type="Proteomes" id="UP000007394"/>
    </source>
</evidence>
<dbReference type="eggNOG" id="COG0737">
    <property type="taxonomic scope" value="Bacteria"/>
</dbReference>
<proteinExistence type="predicted"/>
<protein>
    <submittedName>
        <fullName evidence="2">5'-Nucleotidase domain protein</fullName>
    </submittedName>
</protein>
<dbReference type="HOGENOM" id="CLU_836198_0_0_10"/>
<dbReference type="Gene3D" id="2.60.40.4070">
    <property type="match status" value="1"/>
</dbReference>
<dbReference type="InterPro" id="IPR013783">
    <property type="entry name" value="Ig-like_fold"/>
</dbReference>
<keyword evidence="3" id="KW-1185">Reference proteome</keyword>
<dbReference type="KEGG" id="ial:IALB_1350"/>
<accession>I0AJA3</accession>
<evidence type="ECO:0000313" key="2">
    <source>
        <dbReference type="EMBL" id="AFH49060.1"/>
    </source>
</evidence>
<dbReference type="EMBL" id="CP003418">
    <property type="protein sequence ID" value="AFH49060.1"/>
    <property type="molecule type" value="Genomic_DNA"/>
</dbReference>
<dbReference type="InterPro" id="IPR026444">
    <property type="entry name" value="Secre_tail"/>
</dbReference>